<evidence type="ECO:0000256" key="1">
    <source>
        <dbReference type="ARBA" id="ARBA00004127"/>
    </source>
</evidence>
<dbReference type="RefSeq" id="WP_062844555.1">
    <property type="nucleotide sequence ID" value="NZ_CP014945.1"/>
</dbReference>
<evidence type="ECO:0000256" key="6">
    <source>
        <dbReference type="ARBA" id="ARBA00023136"/>
    </source>
</evidence>
<evidence type="ECO:0000313" key="9">
    <source>
        <dbReference type="EMBL" id="AMT96920.1"/>
    </source>
</evidence>
<reference evidence="9 10" key="1">
    <citation type="submission" date="2016-03" db="EMBL/GenBank/DDBJ databases">
        <title>Genome sequencing of Psychrobacter alimentarius PAMC 27889.</title>
        <authorList>
            <person name="Lee J."/>
            <person name="Kim O.-S."/>
        </authorList>
    </citation>
    <scope>NUCLEOTIDE SEQUENCE [LARGE SCALE GENOMIC DNA]</scope>
    <source>
        <strain evidence="9 10">PAMC 27889</strain>
    </source>
</reference>
<evidence type="ECO:0000256" key="7">
    <source>
        <dbReference type="SAM" id="Phobius"/>
    </source>
</evidence>
<keyword evidence="10" id="KW-1185">Reference proteome</keyword>
<feature type="transmembrane region" description="Helical" evidence="7">
    <location>
        <begin position="91"/>
        <end position="115"/>
    </location>
</feature>
<feature type="domain" description="Fatty acid hydroxylase" evidence="8">
    <location>
        <begin position="132"/>
        <end position="264"/>
    </location>
</feature>
<evidence type="ECO:0000259" key="8">
    <source>
        <dbReference type="Pfam" id="PF04116"/>
    </source>
</evidence>
<dbReference type="EMBL" id="CP014945">
    <property type="protein sequence ID" value="AMT96920.1"/>
    <property type="molecule type" value="Genomic_DNA"/>
</dbReference>
<keyword evidence="5" id="KW-0443">Lipid metabolism</keyword>
<dbReference type="Pfam" id="PF04116">
    <property type="entry name" value="FA_hydroxylase"/>
    <property type="match status" value="1"/>
</dbReference>
<feature type="transmembrane region" description="Helical" evidence="7">
    <location>
        <begin position="176"/>
        <end position="202"/>
    </location>
</feature>
<dbReference type="PANTHER" id="PTHR21624:SF1">
    <property type="entry name" value="ALKYLGLYCEROL MONOOXYGENASE"/>
    <property type="match status" value="1"/>
</dbReference>
<name>A0ABN4N3Y6_9GAMM</name>
<proteinExistence type="predicted"/>
<dbReference type="GeneID" id="33060296"/>
<evidence type="ECO:0000256" key="5">
    <source>
        <dbReference type="ARBA" id="ARBA00023098"/>
    </source>
</evidence>
<gene>
    <name evidence="9" type="ORF">A3K91_1316</name>
</gene>
<feature type="transmembrane region" description="Helical" evidence="7">
    <location>
        <begin position="51"/>
        <end position="70"/>
    </location>
</feature>
<keyword evidence="4" id="KW-0560">Oxidoreductase</keyword>
<dbReference type="PANTHER" id="PTHR21624">
    <property type="entry name" value="STEROL DESATURASE-RELATED PROTEIN"/>
    <property type="match status" value="1"/>
</dbReference>
<sequence>MAADNNLMTLGQYGQILDDYKNTLNQHIVAISPESWQPILSSILPGHWQEWLLPLAGGPFFLLFLAEWFYQSKRGNGKSFSWRRAMTNFSLGGSYLGFELIVQALIVLPICLWLYQYRLFTIEVTLLTAIPIFIAVEFSYYWFHRASHRVNWFWSAHVVHHSDDHMNLSTAMRQSLLYSVTGWWVFFVPLMILGVHPVWVFFLYALDLIYQFFIHTETVGKFPKWVEYVFDTPSNHRAHHGTNGAYIDQNYGGVLIIFDRWFGTYVEEDTVNNPVKYGAVGEDSHDHIIGLIFGVFYRMWLRFFRVKGIKKKLKVLFYPPSATESKTH</sequence>
<dbReference type="InterPro" id="IPR006694">
    <property type="entry name" value="Fatty_acid_hydroxylase"/>
</dbReference>
<evidence type="ECO:0000256" key="4">
    <source>
        <dbReference type="ARBA" id="ARBA00023002"/>
    </source>
</evidence>
<organism evidence="9 10">
    <name type="scientific">Psychrobacter alimentarius</name>
    <dbReference type="NCBI Taxonomy" id="261164"/>
    <lineage>
        <taxon>Bacteria</taxon>
        <taxon>Pseudomonadati</taxon>
        <taxon>Pseudomonadota</taxon>
        <taxon>Gammaproteobacteria</taxon>
        <taxon>Moraxellales</taxon>
        <taxon>Moraxellaceae</taxon>
        <taxon>Psychrobacter</taxon>
    </lineage>
</organism>
<dbReference type="Proteomes" id="UP000076104">
    <property type="component" value="Chromosome"/>
</dbReference>
<evidence type="ECO:0000313" key="10">
    <source>
        <dbReference type="Proteomes" id="UP000076104"/>
    </source>
</evidence>
<accession>A0ABN4N3Y6</accession>
<feature type="transmembrane region" description="Helical" evidence="7">
    <location>
        <begin position="121"/>
        <end position="143"/>
    </location>
</feature>
<feature type="transmembrane region" description="Helical" evidence="7">
    <location>
        <begin position="287"/>
        <end position="304"/>
    </location>
</feature>
<comment type="subcellular location">
    <subcellularLocation>
        <location evidence="1">Endomembrane system</location>
        <topology evidence="1">Multi-pass membrane protein</topology>
    </subcellularLocation>
</comment>
<dbReference type="InterPro" id="IPR051689">
    <property type="entry name" value="Sterol_desaturase/TMEM195"/>
</dbReference>
<evidence type="ECO:0000256" key="2">
    <source>
        <dbReference type="ARBA" id="ARBA00022692"/>
    </source>
</evidence>
<evidence type="ECO:0000256" key="3">
    <source>
        <dbReference type="ARBA" id="ARBA00022989"/>
    </source>
</evidence>
<keyword evidence="6 7" id="KW-0472">Membrane</keyword>
<protein>
    <submittedName>
        <fullName evidence="9">Sterol desaturase</fullName>
    </submittedName>
</protein>
<keyword evidence="2 7" id="KW-0812">Transmembrane</keyword>
<keyword evidence="3 7" id="KW-1133">Transmembrane helix</keyword>